<dbReference type="Pfam" id="PF06966">
    <property type="entry name" value="DUF1295"/>
    <property type="match status" value="1"/>
</dbReference>
<evidence type="ECO:0008006" key="4">
    <source>
        <dbReference type="Google" id="ProtNLM"/>
    </source>
</evidence>
<reference evidence="2" key="1">
    <citation type="submission" date="2023-03" db="EMBL/GenBank/DDBJ databases">
        <title>Near-Complete genome sequence of Lipomyces tetrasporous NRRL Y-64009, an oleaginous yeast capable of growing on lignocellulosic hydrolysates.</title>
        <authorList>
            <consortium name="Lawrence Berkeley National Laboratory"/>
            <person name="Jagtap S.S."/>
            <person name="Liu J.-J."/>
            <person name="Walukiewicz H.E."/>
            <person name="Pangilinan J."/>
            <person name="Lipzen A."/>
            <person name="Ahrendt S."/>
            <person name="Koriabine M."/>
            <person name="Cobaugh K."/>
            <person name="Salamov A."/>
            <person name="Yoshinaga Y."/>
            <person name="Ng V."/>
            <person name="Daum C."/>
            <person name="Grigoriev I.V."/>
            <person name="Slininger P.J."/>
            <person name="Dien B.S."/>
            <person name="Jin Y.-S."/>
            <person name="Rao C.V."/>
        </authorList>
    </citation>
    <scope>NUCLEOTIDE SEQUENCE</scope>
    <source>
        <strain evidence="2">NRRL Y-64009</strain>
    </source>
</reference>
<dbReference type="Gene3D" id="1.20.120.1630">
    <property type="match status" value="1"/>
</dbReference>
<dbReference type="RefSeq" id="XP_056044148.1">
    <property type="nucleotide sequence ID" value="XM_056189299.1"/>
</dbReference>
<protein>
    <recommendedName>
        <fullName evidence="4">Steroid 5-alpha reductase C-terminal domain-containing protein</fullName>
    </recommendedName>
</protein>
<feature type="transmembrane region" description="Helical" evidence="1">
    <location>
        <begin position="247"/>
        <end position="266"/>
    </location>
</feature>
<feature type="transmembrane region" description="Helical" evidence="1">
    <location>
        <begin position="138"/>
        <end position="156"/>
    </location>
</feature>
<keyword evidence="3" id="KW-1185">Reference proteome</keyword>
<evidence type="ECO:0000256" key="1">
    <source>
        <dbReference type="SAM" id="Phobius"/>
    </source>
</evidence>
<organism evidence="2 3">
    <name type="scientific">Lipomyces tetrasporus</name>
    <dbReference type="NCBI Taxonomy" id="54092"/>
    <lineage>
        <taxon>Eukaryota</taxon>
        <taxon>Fungi</taxon>
        <taxon>Dikarya</taxon>
        <taxon>Ascomycota</taxon>
        <taxon>Saccharomycotina</taxon>
        <taxon>Lipomycetes</taxon>
        <taxon>Lipomycetales</taxon>
        <taxon>Lipomycetaceae</taxon>
        <taxon>Lipomyces</taxon>
    </lineage>
</organism>
<evidence type="ECO:0000313" key="3">
    <source>
        <dbReference type="Proteomes" id="UP001217417"/>
    </source>
</evidence>
<dbReference type="PANTHER" id="PTHR32251:SF23">
    <property type="entry name" value="3-OXO-5-ALPHA-STEROID 4-DEHYDROGENASE (DUF1295)"/>
    <property type="match status" value="1"/>
</dbReference>
<sequence>MAILNHFVFSEWELVKSCLSRTITFNEFYLTSHPFTSTLLITSGFMVTTFISCHTGKKNDFTLVDKLWPMLSLSCTLNYTLHGYLNGNVSYRLLLILPFQTFWAYHLAELFARRGGYCSGFEDHRWAKVKAHLNHDQIKLFFFSIFFVSVYQPLMLINNTMPECILWEAGSSSLKFGDYAFLALYVSLIGFEYLCDEYQQDYQVAKASYKRTREITSGYTKLQLERGFCTVGPFAYSRHPAFFAEQLIWVSLYLWGAYVGGTLINWSLIGPLVFVAFVVNSSGFTESISIERYPAYKQYKMQVGFLVPFPGKKWVEPKAE</sequence>
<name>A0AAD7QSW0_9ASCO</name>
<dbReference type="InterPro" id="IPR010721">
    <property type="entry name" value="UstE-like"/>
</dbReference>
<dbReference type="GO" id="GO:0016020">
    <property type="term" value="C:membrane"/>
    <property type="evidence" value="ECO:0007669"/>
    <property type="project" value="TreeGrafter"/>
</dbReference>
<gene>
    <name evidence="2" type="ORF">POJ06DRAFT_268280</name>
</gene>
<dbReference type="PANTHER" id="PTHR32251">
    <property type="entry name" value="3-OXO-5-ALPHA-STEROID 4-DEHYDROGENASE"/>
    <property type="match status" value="1"/>
</dbReference>
<accession>A0AAD7QSW0</accession>
<keyword evidence="1" id="KW-0812">Transmembrane</keyword>
<feature type="transmembrane region" description="Helical" evidence="1">
    <location>
        <begin position="176"/>
        <end position="195"/>
    </location>
</feature>
<comment type="caution">
    <text evidence="2">The sequence shown here is derived from an EMBL/GenBank/DDBJ whole genome shotgun (WGS) entry which is preliminary data.</text>
</comment>
<dbReference type="AlphaFoldDB" id="A0AAD7QSW0"/>
<feature type="transmembrane region" description="Helical" evidence="1">
    <location>
        <begin position="35"/>
        <end position="55"/>
    </location>
</feature>
<proteinExistence type="predicted"/>
<keyword evidence="1" id="KW-1133">Transmembrane helix</keyword>
<keyword evidence="1" id="KW-0472">Membrane</keyword>
<evidence type="ECO:0000313" key="2">
    <source>
        <dbReference type="EMBL" id="KAJ8100698.1"/>
    </source>
</evidence>
<dbReference type="Proteomes" id="UP001217417">
    <property type="component" value="Unassembled WGS sequence"/>
</dbReference>
<dbReference type="EMBL" id="JARPMG010000005">
    <property type="protein sequence ID" value="KAJ8100698.1"/>
    <property type="molecule type" value="Genomic_DNA"/>
</dbReference>
<dbReference type="GeneID" id="80884465"/>